<reference evidence="2 3" key="1">
    <citation type="submission" date="2023-07" db="EMBL/GenBank/DDBJ databases">
        <title>Sorghum-associated microbial communities from plants grown in Nebraska, USA.</title>
        <authorList>
            <person name="Schachtman D."/>
        </authorList>
    </citation>
    <scope>NUCLEOTIDE SEQUENCE [LARGE SCALE GENOMIC DNA]</scope>
    <source>
        <strain evidence="2 3">BE248</strain>
    </source>
</reference>
<comment type="caution">
    <text evidence="2">The sequence shown here is derived from an EMBL/GenBank/DDBJ whole genome shotgun (WGS) entry which is preliminary data.</text>
</comment>
<protein>
    <recommendedName>
        <fullName evidence="1">NERD domain-containing protein</fullName>
    </recommendedName>
</protein>
<proteinExistence type="predicted"/>
<evidence type="ECO:0000313" key="3">
    <source>
        <dbReference type="Proteomes" id="UP001257739"/>
    </source>
</evidence>
<feature type="domain" description="NERD" evidence="1">
    <location>
        <begin position="25"/>
        <end position="123"/>
    </location>
</feature>
<sequence>MDASDSRTPEMSLEREFKSTAPFSYTDTGEREAARMLTRTLGNSVQFLFKRRVGTAKVDIIVIAASGVFVLDPKDYWGRKVRANRARDSFVVNGRARPGLADSMRRHIEAVREAVDVGPMPDAPVSGAFCFMNADLPLGRLVVDDVPATTLHGVAKMLKRRGPLTADKRAKLHTYLSEQFPPA</sequence>
<dbReference type="RefSeq" id="WP_309968833.1">
    <property type="nucleotide sequence ID" value="NZ_JAVDWH010000001.1"/>
</dbReference>
<evidence type="ECO:0000313" key="2">
    <source>
        <dbReference type="EMBL" id="MDR7086629.1"/>
    </source>
</evidence>
<gene>
    <name evidence="2" type="ORF">J2X11_001468</name>
</gene>
<accession>A0ABU1UN91</accession>
<organism evidence="2 3">
    <name type="scientific">Aeromicrobium panaciterrae</name>
    <dbReference type="NCBI Taxonomy" id="363861"/>
    <lineage>
        <taxon>Bacteria</taxon>
        <taxon>Bacillati</taxon>
        <taxon>Actinomycetota</taxon>
        <taxon>Actinomycetes</taxon>
        <taxon>Propionibacteriales</taxon>
        <taxon>Nocardioidaceae</taxon>
        <taxon>Aeromicrobium</taxon>
    </lineage>
</organism>
<dbReference type="EMBL" id="JAVDWH010000001">
    <property type="protein sequence ID" value="MDR7086629.1"/>
    <property type="molecule type" value="Genomic_DNA"/>
</dbReference>
<keyword evidence="3" id="KW-1185">Reference proteome</keyword>
<name>A0ABU1UN91_9ACTN</name>
<dbReference type="InterPro" id="IPR011528">
    <property type="entry name" value="NERD"/>
</dbReference>
<dbReference type="Proteomes" id="UP001257739">
    <property type="component" value="Unassembled WGS sequence"/>
</dbReference>
<dbReference type="PROSITE" id="PS50965">
    <property type="entry name" value="NERD"/>
    <property type="match status" value="1"/>
</dbReference>
<dbReference type="Pfam" id="PF08378">
    <property type="entry name" value="NERD"/>
    <property type="match status" value="1"/>
</dbReference>
<evidence type="ECO:0000259" key="1">
    <source>
        <dbReference type="PROSITE" id="PS50965"/>
    </source>
</evidence>